<proteinExistence type="inferred from homology"/>
<reference evidence="13 14" key="1">
    <citation type="submission" date="2024-01" db="EMBL/GenBank/DDBJ databases">
        <title>The genome of the rayed Mediterranean limpet Patella caerulea (Linnaeus, 1758).</title>
        <authorList>
            <person name="Anh-Thu Weber A."/>
            <person name="Halstead-Nussloch G."/>
        </authorList>
    </citation>
    <scope>NUCLEOTIDE SEQUENCE [LARGE SCALE GENOMIC DNA]</scope>
    <source>
        <strain evidence="13">AATW-2023a</strain>
        <tissue evidence="13">Whole specimen</tissue>
    </source>
</reference>
<dbReference type="EMBL" id="JAZGQO010000008">
    <property type="protein sequence ID" value="KAK6179108.1"/>
    <property type="molecule type" value="Genomic_DNA"/>
</dbReference>
<dbReference type="Pfam" id="PF08629">
    <property type="entry name" value="PDE8"/>
    <property type="match status" value="1"/>
</dbReference>
<comment type="cofactor">
    <cofactor evidence="9">
        <name>a divalent metal cation</name>
        <dbReference type="ChEBI" id="CHEBI:60240"/>
    </cofactor>
    <text evidence="9">Binds 2 divalent metal cations per subunit. Site 1 may preferentially bind zinc ions, while site 2 has a preference for magnesium and/or manganese ions.</text>
</comment>
<evidence type="ECO:0000313" key="14">
    <source>
        <dbReference type="Proteomes" id="UP001347796"/>
    </source>
</evidence>
<dbReference type="CDD" id="cd00130">
    <property type="entry name" value="PAS"/>
    <property type="match status" value="1"/>
</dbReference>
<evidence type="ECO:0000256" key="2">
    <source>
        <dbReference type="ARBA" id="ARBA00006437"/>
    </source>
</evidence>
<dbReference type="InterPro" id="IPR011006">
    <property type="entry name" value="CheY-like_superfamily"/>
</dbReference>
<feature type="binding site" evidence="7">
    <location>
        <position position="604"/>
    </location>
    <ligand>
        <name>AMP</name>
        <dbReference type="ChEBI" id="CHEBI:456215"/>
    </ligand>
</feature>
<feature type="binding site" evidence="8">
    <location>
        <position position="604"/>
    </location>
    <ligand>
        <name>Zn(2+)</name>
        <dbReference type="ChEBI" id="CHEBI:29105"/>
        <label>1</label>
    </ligand>
</feature>
<feature type="domain" description="PAS" evidence="11">
    <location>
        <begin position="243"/>
        <end position="307"/>
    </location>
</feature>
<dbReference type="EC" id="3.1.4.-" evidence="9"/>
<keyword evidence="14" id="KW-1185">Reference proteome</keyword>
<comment type="similarity">
    <text evidence="2">Belongs to the cyclic nucleotide phosphodiesterase family. PDE8 subfamily.</text>
</comment>
<evidence type="ECO:0000259" key="11">
    <source>
        <dbReference type="PROSITE" id="PS50112"/>
    </source>
</evidence>
<sequence length="847" mass="96422">MGCTPSIHVSQTGVVYCRESDDSNSPRPSYSTSTFHSTHGNILRSDNTELSANVPDSTTGKGKCCVAVDSTDAENQTREERMKSFEFDIKFGPLYIHKKAMSVLLVFNKEDSQSDSLGWAAERIGYKYTLVRTPEAALEAYSVTHHDVIFIDHRSSKHFDAETLCRSIRAIKSNEHTLIIAVTKKYPSDKEEPSILPLLKAGFNRRFVETSNIGTCMNELLQLEYGEIRSKLKLRACGALFTALDNVSDLVEITNQDHEIQYVNHAFERLTGFTSEEVYSKDSRELSKNDKNKPDLHDIINDYVNKGKHWEGSYYTRRKSGEVIQSQCRITPVVGLSGRISQYVTVKTAPYDLTQHLDRVKDTELYQLANGGIHGGVSKRRESVTRIHSMTIEAPITKVINIINAAQENSCLTVAQALDKVLEILRSSELYSPYFNQQMKDEDPMTSDLVGGLVSQNVKRRHSNHDTSVQKISHHTHHHIPSSPTASLSQVPEPIQSVLDEECDWNFDIIELERVTDKRPLVYLGLKIFSRFDVCEFLNVSEDVLFNWLQLIESNYHAINTYHNSTHAADVLHATAYFLDRERVKSVFDQFDEVACLIAAVVHDVDHPGRTNAFLVNAGNPLALLYNDLAVLESHHAALAFQLSHRDDTVNIFKNMNRENYSAMRNNIIDMVLATEMKQHFEHCSKFVNSINKSMISAEEETQSLSSQCSHDSTAISSKLSLPENRTLIKRMLIKCADVSNPVRPQKLCIEWAKRIAEEYYNQTDEEKAKSLPVVMAVFDRKTCSVPKSQMSFIDVFITNMFDAWDYFCDISELMTHLQNNYQYWKDQEELKSREEEENTADEEENT</sequence>
<feature type="binding site" evidence="8">
    <location>
        <position position="604"/>
    </location>
    <ligand>
        <name>Zn(2+)</name>
        <dbReference type="ChEBI" id="CHEBI:29105"/>
        <label>2</label>
    </ligand>
</feature>
<comment type="caution">
    <text evidence="13">The sequence shown here is derived from an EMBL/GenBank/DDBJ whole genome shotgun (WGS) entry which is preliminary data.</text>
</comment>
<feature type="binding site" evidence="7">
    <location>
        <begin position="563"/>
        <end position="567"/>
    </location>
    <ligand>
        <name>AMP</name>
        <dbReference type="ChEBI" id="CHEBI:456215"/>
    </ligand>
</feature>
<dbReference type="Gene3D" id="3.40.50.2300">
    <property type="match status" value="1"/>
</dbReference>
<dbReference type="PROSITE" id="PS50112">
    <property type="entry name" value="PAS"/>
    <property type="match status" value="1"/>
</dbReference>
<evidence type="ECO:0000256" key="7">
    <source>
        <dbReference type="PIRSR" id="PIRSR623088-2"/>
    </source>
</evidence>
<dbReference type="CDD" id="cd00077">
    <property type="entry name" value="HDc"/>
    <property type="match status" value="1"/>
</dbReference>
<evidence type="ECO:0000313" key="13">
    <source>
        <dbReference type="EMBL" id="KAK6179108.1"/>
    </source>
</evidence>
<gene>
    <name evidence="13" type="ORF">SNE40_011540</name>
</gene>
<dbReference type="SUPFAM" id="SSF52172">
    <property type="entry name" value="CheY-like"/>
    <property type="match status" value="1"/>
</dbReference>
<dbReference type="InterPro" id="IPR057304">
    <property type="entry name" value="PDE8-like_REC_N"/>
</dbReference>
<dbReference type="PROSITE" id="PS51845">
    <property type="entry name" value="PDEASE_I_2"/>
    <property type="match status" value="1"/>
</dbReference>
<evidence type="ECO:0000256" key="3">
    <source>
        <dbReference type="ARBA" id="ARBA00022723"/>
    </source>
</evidence>
<dbReference type="InterPro" id="IPR003607">
    <property type="entry name" value="HD/PDEase_dom"/>
</dbReference>
<dbReference type="Pfam" id="PF23198">
    <property type="entry name" value="PDE8A_N"/>
    <property type="match status" value="1"/>
</dbReference>
<feature type="binding site" evidence="8">
    <location>
        <position position="603"/>
    </location>
    <ligand>
        <name>Zn(2+)</name>
        <dbReference type="ChEBI" id="CHEBI:29105"/>
        <label>1</label>
    </ligand>
</feature>
<dbReference type="Pfam" id="PF00989">
    <property type="entry name" value="PAS"/>
    <property type="match status" value="1"/>
</dbReference>
<dbReference type="InterPro" id="IPR013767">
    <property type="entry name" value="PAS_fold"/>
</dbReference>
<feature type="active site" description="Proton donor" evidence="6">
    <location>
        <position position="563"/>
    </location>
</feature>
<evidence type="ECO:0000256" key="9">
    <source>
        <dbReference type="RuleBase" id="RU363067"/>
    </source>
</evidence>
<dbReference type="AlphaFoldDB" id="A0AAN8JS53"/>
<feature type="binding site" evidence="8">
    <location>
        <position position="567"/>
    </location>
    <ligand>
        <name>Zn(2+)</name>
        <dbReference type="ChEBI" id="CHEBI:29105"/>
        <label>1</label>
    </ligand>
</feature>
<dbReference type="InterPro" id="IPR036971">
    <property type="entry name" value="PDEase_catalytic_dom_sf"/>
</dbReference>
<feature type="binding site" evidence="8">
    <location>
        <position position="738"/>
    </location>
    <ligand>
        <name>Zn(2+)</name>
        <dbReference type="ChEBI" id="CHEBI:29105"/>
        <label>1</label>
    </ligand>
</feature>
<dbReference type="InterPro" id="IPR023174">
    <property type="entry name" value="PDEase_CS"/>
</dbReference>
<keyword evidence="3 8" id="KW-0479">Metal-binding</keyword>
<dbReference type="PANTHER" id="PTHR11347">
    <property type="entry name" value="CYCLIC NUCLEOTIDE PHOSPHODIESTERASE"/>
    <property type="match status" value="1"/>
</dbReference>
<protein>
    <recommendedName>
        <fullName evidence="9">Phosphodiesterase</fullName>
        <ecNumber evidence="9">3.1.4.-</ecNumber>
    </recommendedName>
</protein>
<evidence type="ECO:0000256" key="1">
    <source>
        <dbReference type="ARBA" id="ARBA00004703"/>
    </source>
</evidence>
<evidence type="ECO:0000256" key="8">
    <source>
        <dbReference type="PIRSR" id="PIRSR623088-3"/>
    </source>
</evidence>
<dbReference type="GO" id="GO:0046872">
    <property type="term" value="F:metal ion binding"/>
    <property type="evidence" value="ECO:0007669"/>
    <property type="project" value="UniProtKB-KW"/>
</dbReference>
<dbReference type="Proteomes" id="UP001347796">
    <property type="component" value="Unassembled WGS sequence"/>
</dbReference>
<dbReference type="FunFam" id="1.10.1300.10:FF:000002">
    <property type="entry name" value="Phosphodiesterase"/>
    <property type="match status" value="1"/>
</dbReference>
<dbReference type="Gene3D" id="3.30.450.20">
    <property type="entry name" value="PAS domain"/>
    <property type="match status" value="1"/>
</dbReference>
<evidence type="ECO:0000259" key="12">
    <source>
        <dbReference type="PROSITE" id="PS51845"/>
    </source>
</evidence>
<keyword evidence="5" id="KW-0114">cAMP</keyword>
<dbReference type="InterPro" id="IPR002073">
    <property type="entry name" value="PDEase_catalytic_dom"/>
</dbReference>
<dbReference type="SUPFAM" id="SSF55785">
    <property type="entry name" value="PYP-like sensor domain (PAS domain)"/>
    <property type="match status" value="1"/>
</dbReference>
<feature type="compositionally biased region" description="Polar residues" evidence="10">
    <location>
        <begin position="23"/>
        <end position="42"/>
    </location>
</feature>
<dbReference type="GO" id="GO:0007165">
    <property type="term" value="P:signal transduction"/>
    <property type="evidence" value="ECO:0007669"/>
    <property type="project" value="InterPro"/>
</dbReference>
<feature type="binding site" evidence="7">
    <location>
        <position position="790"/>
    </location>
    <ligand>
        <name>AMP</name>
        <dbReference type="ChEBI" id="CHEBI:456215"/>
    </ligand>
</feature>
<feature type="region of interest" description="Disordered" evidence="10">
    <location>
        <begin position="18"/>
        <end position="42"/>
    </location>
</feature>
<dbReference type="InterPro" id="IPR035965">
    <property type="entry name" value="PAS-like_dom_sf"/>
</dbReference>
<feature type="domain" description="PDEase" evidence="12">
    <location>
        <begin position="487"/>
        <end position="832"/>
    </location>
</feature>
<comment type="pathway">
    <text evidence="1">Purine metabolism; 3',5'-cyclic AMP degradation; AMP from 3',5'-cyclic AMP: step 1/1.</text>
</comment>
<feature type="binding site" evidence="7">
    <location>
        <position position="738"/>
    </location>
    <ligand>
        <name>AMP</name>
        <dbReference type="ChEBI" id="CHEBI:456215"/>
    </ligand>
</feature>
<dbReference type="InterPro" id="IPR023088">
    <property type="entry name" value="PDEase"/>
</dbReference>
<accession>A0AAN8JS53</accession>
<dbReference type="Gene3D" id="1.10.1300.10">
    <property type="entry name" value="3'5'-cyclic nucleotide phosphodiesterase, catalytic domain"/>
    <property type="match status" value="1"/>
</dbReference>
<dbReference type="GO" id="GO:0006355">
    <property type="term" value="P:regulation of DNA-templated transcription"/>
    <property type="evidence" value="ECO:0007669"/>
    <property type="project" value="InterPro"/>
</dbReference>
<evidence type="ECO:0000256" key="6">
    <source>
        <dbReference type="PIRSR" id="PIRSR623088-1"/>
    </source>
</evidence>
<evidence type="ECO:0000256" key="4">
    <source>
        <dbReference type="ARBA" id="ARBA00022801"/>
    </source>
</evidence>
<dbReference type="GO" id="GO:0004114">
    <property type="term" value="F:3',5'-cyclic-nucleotide phosphodiesterase activity"/>
    <property type="evidence" value="ECO:0007669"/>
    <property type="project" value="InterPro"/>
</dbReference>
<name>A0AAN8JS53_PATCE</name>
<dbReference type="NCBIfam" id="TIGR00229">
    <property type="entry name" value="sensory_box"/>
    <property type="match status" value="1"/>
</dbReference>
<keyword evidence="4 9" id="KW-0378">Hydrolase</keyword>
<evidence type="ECO:0000256" key="10">
    <source>
        <dbReference type="SAM" id="MobiDB-lite"/>
    </source>
</evidence>
<dbReference type="PRINTS" id="PR00387">
    <property type="entry name" value="PDIESTERASE1"/>
</dbReference>
<evidence type="ECO:0000256" key="5">
    <source>
        <dbReference type="ARBA" id="ARBA00023149"/>
    </source>
</evidence>
<dbReference type="Pfam" id="PF00233">
    <property type="entry name" value="PDEase_I"/>
    <property type="match status" value="1"/>
</dbReference>
<dbReference type="InterPro" id="IPR000014">
    <property type="entry name" value="PAS"/>
</dbReference>
<organism evidence="13 14">
    <name type="scientific">Patella caerulea</name>
    <name type="common">Rayed Mediterranean limpet</name>
    <dbReference type="NCBI Taxonomy" id="87958"/>
    <lineage>
        <taxon>Eukaryota</taxon>
        <taxon>Metazoa</taxon>
        <taxon>Spiralia</taxon>
        <taxon>Lophotrochozoa</taxon>
        <taxon>Mollusca</taxon>
        <taxon>Gastropoda</taxon>
        <taxon>Patellogastropoda</taxon>
        <taxon>Patelloidea</taxon>
        <taxon>Patellidae</taxon>
        <taxon>Patella</taxon>
    </lineage>
</organism>
<dbReference type="PROSITE" id="PS00126">
    <property type="entry name" value="PDEASE_I_1"/>
    <property type="match status" value="1"/>
</dbReference>
<dbReference type="SUPFAM" id="SSF109604">
    <property type="entry name" value="HD-domain/PDEase-like"/>
    <property type="match status" value="1"/>
</dbReference>